<dbReference type="InterPro" id="IPR051531">
    <property type="entry name" value="N-acetyltransferase"/>
</dbReference>
<dbReference type="PROSITE" id="PS51186">
    <property type="entry name" value="GNAT"/>
    <property type="match status" value="1"/>
</dbReference>
<dbReference type="EMBL" id="DVFK01000024">
    <property type="protein sequence ID" value="HIQ67259.1"/>
    <property type="molecule type" value="Genomic_DNA"/>
</dbReference>
<dbReference type="SUPFAM" id="SSF55729">
    <property type="entry name" value="Acyl-CoA N-acyltransferases (Nat)"/>
    <property type="match status" value="1"/>
</dbReference>
<dbReference type="PANTHER" id="PTHR43792:SF1">
    <property type="entry name" value="N-ACETYLTRANSFERASE DOMAIN-CONTAINING PROTEIN"/>
    <property type="match status" value="1"/>
</dbReference>
<comment type="caution">
    <text evidence="2">The sequence shown here is derived from an EMBL/GenBank/DDBJ whole genome shotgun (WGS) entry which is preliminary data.</text>
</comment>
<sequence>MHLETPRLLIRNFFHEDGGDLQEILGDSETMQYCEPAYALPQTQKFLDSFCIASHGGVAVVCKETNKVIGYILFKETQEGVYEMGWFFNRNTWGRGYALESCKAVIAYAFETLHAHKIFAETIDGVKSVGLMQKLGMQPEGVQRSHTKDLQGDWADLYLYGLLEQDFFLGRQV</sequence>
<organism evidence="2 3">
    <name type="scientific">Candidatus Faecousia excrementigallinarum</name>
    <dbReference type="NCBI Taxonomy" id="2840806"/>
    <lineage>
        <taxon>Bacteria</taxon>
        <taxon>Bacillati</taxon>
        <taxon>Bacillota</taxon>
        <taxon>Clostridia</taxon>
        <taxon>Eubacteriales</taxon>
        <taxon>Oscillospiraceae</taxon>
        <taxon>Faecousia</taxon>
    </lineage>
</organism>
<dbReference type="InterPro" id="IPR000182">
    <property type="entry name" value="GNAT_dom"/>
</dbReference>
<protein>
    <submittedName>
        <fullName evidence="2">GNAT family N-acetyltransferase</fullName>
    </submittedName>
</protein>
<evidence type="ECO:0000313" key="3">
    <source>
        <dbReference type="Proteomes" id="UP000886796"/>
    </source>
</evidence>
<accession>A0A9D0Z171</accession>
<dbReference type="InterPro" id="IPR016181">
    <property type="entry name" value="Acyl_CoA_acyltransferase"/>
</dbReference>
<feature type="domain" description="N-acetyltransferase" evidence="1">
    <location>
        <begin position="8"/>
        <end position="164"/>
    </location>
</feature>
<proteinExistence type="predicted"/>
<dbReference type="Proteomes" id="UP000886796">
    <property type="component" value="Unassembled WGS sequence"/>
</dbReference>
<dbReference type="Gene3D" id="3.40.630.30">
    <property type="match status" value="1"/>
</dbReference>
<name>A0A9D0Z171_9FIRM</name>
<reference evidence="2" key="2">
    <citation type="journal article" date="2021" name="PeerJ">
        <title>Extensive microbial diversity within the chicken gut microbiome revealed by metagenomics and culture.</title>
        <authorList>
            <person name="Gilroy R."/>
            <person name="Ravi A."/>
            <person name="Getino M."/>
            <person name="Pursley I."/>
            <person name="Horton D.L."/>
            <person name="Alikhan N.F."/>
            <person name="Baker D."/>
            <person name="Gharbi K."/>
            <person name="Hall N."/>
            <person name="Watson M."/>
            <person name="Adriaenssens E.M."/>
            <person name="Foster-Nyarko E."/>
            <person name="Jarju S."/>
            <person name="Secka A."/>
            <person name="Antonio M."/>
            <person name="Oren A."/>
            <person name="Chaudhuri R.R."/>
            <person name="La Ragione R."/>
            <person name="Hildebrand F."/>
            <person name="Pallen M.J."/>
        </authorList>
    </citation>
    <scope>NUCLEOTIDE SEQUENCE</scope>
    <source>
        <strain evidence="2">13361</strain>
    </source>
</reference>
<dbReference type="PANTHER" id="PTHR43792">
    <property type="entry name" value="GNAT FAMILY, PUTATIVE (AFU_ORTHOLOGUE AFUA_3G00765)-RELATED-RELATED"/>
    <property type="match status" value="1"/>
</dbReference>
<evidence type="ECO:0000259" key="1">
    <source>
        <dbReference type="PROSITE" id="PS51186"/>
    </source>
</evidence>
<gene>
    <name evidence="2" type="ORF">IAB74_01950</name>
</gene>
<evidence type="ECO:0000313" key="2">
    <source>
        <dbReference type="EMBL" id="HIQ67259.1"/>
    </source>
</evidence>
<dbReference type="Pfam" id="PF13302">
    <property type="entry name" value="Acetyltransf_3"/>
    <property type="match status" value="1"/>
</dbReference>
<dbReference type="AlphaFoldDB" id="A0A9D0Z171"/>
<dbReference type="GO" id="GO:0016747">
    <property type="term" value="F:acyltransferase activity, transferring groups other than amino-acyl groups"/>
    <property type="evidence" value="ECO:0007669"/>
    <property type="project" value="InterPro"/>
</dbReference>
<reference evidence="2" key="1">
    <citation type="submission" date="2020-10" db="EMBL/GenBank/DDBJ databases">
        <authorList>
            <person name="Gilroy R."/>
        </authorList>
    </citation>
    <scope>NUCLEOTIDE SEQUENCE</scope>
    <source>
        <strain evidence="2">13361</strain>
    </source>
</reference>